<proteinExistence type="predicted"/>
<evidence type="ECO:0000313" key="2">
    <source>
        <dbReference type="EMBL" id="NJQ16889.1"/>
    </source>
</evidence>
<name>A0ABX1CCQ7_9ACTN</name>
<dbReference type="EMBL" id="JAAVJC010000208">
    <property type="protein sequence ID" value="NJQ16889.1"/>
    <property type="molecule type" value="Genomic_DNA"/>
</dbReference>
<dbReference type="RefSeq" id="WP_168089594.1">
    <property type="nucleotide sequence ID" value="NZ_JAAVJC010000208.1"/>
</dbReference>
<sequence length="375" mass="41012">MGASLIGVGDIPSYSGDLAELERLIGALSRSAAAVETDSVDTHHTFQGFGGSYATDHTEELLATTRSVSRGGEDLGEHGRRLVELLTRYQQEMQAIDQRMLGLRGEVASLWQRVGIHEPEPEHLALGADYADELRRLLEQAERTEGEVALAVNALLPEPGGTPPPVGHHGAAALARQVAEASGPLLRANVLQQQWVADMLDQHGDNQAFADTLADELGVEGLMQLGSHLSPALVHLVSRVERGVGTVLATTTRVPPKLQDAHPDDPEFQEWLRTGEGRRWQDILDQTTAYGHRELAKTPDPAGDPRETYYGYERIISHLEASDRPASAQYLYQLTDDMITAEATDPQKWRHAAYGDPGEIRSVDLLDRQLGMIAH</sequence>
<feature type="non-terminal residue" evidence="2">
    <location>
        <position position="375"/>
    </location>
</feature>
<feature type="coiled-coil region" evidence="1">
    <location>
        <begin position="86"/>
        <end position="154"/>
    </location>
</feature>
<dbReference type="Proteomes" id="UP000727056">
    <property type="component" value="Unassembled WGS sequence"/>
</dbReference>
<gene>
    <name evidence="2" type="ORF">HCN52_18605</name>
</gene>
<evidence type="ECO:0008006" key="4">
    <source>
        <dbReference type="Google" id="ProtNLM"/>
    </source>
</evidence>
<reference evidence="2 3" key="1">
    <citation type="submission" date="2020-03" db="EMBL/GenBank/DDBJ databases">
        <title>Draft genome of Streptomyces sp. ventii, isolated from the Axial Seamount in the Pacific Ocean, and resequencing of the two type strains Streptomyces lonarensis strain NCL 716 and Streptomyces bohaiensis strain 11A07.</title>
        <authorList>
            <person name="Loughran R.M."/>
            <person name="Pfannmuller K.M."/>
            <person name="Wasson B.J."/>
            <person name="Deadmond M.C."/>
            <person name="Paddock B.E."/>
            <person name="Koyack M.J."/>
            <person name="Gallegos D.A."/>
            <person name="Mitchell E.A."/>
            <person name="Ushijima B."/>
            <person name="Saw J.H."/>
            <person name="Mcphail K.L."/>
            <person name="Videau P."/>
        </authorList>
    </citation>
    <scope>NUCLEOTIDE SEQUENCE [LARGE SCALE GENOMIC DNA]</scope>
    <source>
        <strain evidence="2 3">11A07</strain>
    </source>
</reference>
<comment type="caution">
    <text evidence="2">The sequence shown here is derived from an EMBL/GenBank/DDBJ whole genome shotgun (WGS) entry which is preliminary data.</text>
</comment>
<keyword evidence="3" id="KW-1185">Reference proteome</keyword>
<evidence type="ECO:0000256" key="1">
    <source>
        <dbReference type="SAM" id="Coils"/>
    </source>
</evidence>
<accession>A0ABX1CCQ7</accession>
<evidence type="ECO:0000313" key="3">
    <source>
        <dbReference type="Proteomes" id="UP000727056"/>
    </source>
</evidence>
<protein>
    <recommendedName>
        <fullName evidence="4">WXG100 family type VII secretion target</fullName>
    </recommendedName>
</protein>
<keyword evidence="1" id="KW-0175">Coiled coil</keyword>
<organism evidence="2 3">
    <name type="scientific">Streptomyces bohaiensis</name>
    <dbReference type="NCBI Taxonomy" id="1431344"/>
    <lineage>
        <taxon>Bacteria</taxon>
        <taxon>Bacillati</taxon>
        <taxon>Actinomycetota</taxon>
        <taxon>Actinomycetes</taxon>
        <taxon>Kitasatosporales</taxon>
        <taxon>Streptomycetaceae</taxon>
        <taxon>Streptomyces</taxon>
    </lineage>
</organism>